<accession>A4A2H3</accession>
<gene>
    <name evidence="1" type="ORF">DSM3645_04290</name>
</gene>
<name>A4A2H3_9BACT</name>
<sequence length="112" mass="11961">MKIVYLTRDLMFPSRAQQAARTGGVTLQVVGSPEQCTEAIDDETERVVVDLSSTGAPLADLAVALKAKKPELELIAYGPHVQSDRLAAAKAAGFRTMTNGQVHSGMKMVFGE</sequence>
<comment type="caution">
    <text evidence="1">The sequence shown here is derived from an EMBL/GenBank/DDBJ whole genome shotgun (WGS) entry which is preliminary data.</text>
</comment>
<proteinExistence type="predicted"/>
<dbReference type="RefSeq" id="WP_002654452.1">
    <property type="nucleotide sequence ID" value="NZ_CH672377.1"/>
</dbReference>
<dbReference type="eggNOG" id="ENOG5033P63">
    <property type="taxonomic scope" value="Bacteria"/>
</dbReference>
<dbReference type="HOGENOM" id="CLU_2141018_0_0_0"/>
<dbReference type="Proteomes" id="UP000004358">
    <property type="component" value="Unassembled WGS sequence"/>
</dbReference>
<reference evidence="1 2" key="1">
    <citation type="submission" date="2006-02" db="EMBL/GenBank/DDBJ databases">
        <authorList>
            <person name="Amann R."/>
            <person name="Ferriera S."/>
            <person name="Johnson J."/>
            <person name="Kravitz S."/>
            <person name="Halpern A."/>
            <person name="Remington K."/>
            <person name="Beeson K."/>
            <person name="Tran B."/>
            <person name="Rogers Y.-H."/>
            <person name="Friedman R."/>
            <person name="Venter J.C."/>
        </authorList>
    </citation>
    <scope>NUCLEOTIDE SEQUENCE [LARGE SCALE GENOMIC DNA]</scope>
    <source>
        <strain evidence="1 2">DSM 3645</strain>
    </source>
</reference>
<organism evidence="1 2">
    <name type="scientific">Blastopirellula marina DSM 3645</name>
    <dbReference type="NCBI Taxonomy" id="314230"/>
    <lineage>
        <taxon>Bacteria</taxon>
        <taxon>Pseudomonadati</taxon>
        <taxon>Planctomycetota</taxon>
        <taxon>Planctomycetia</taxon>
        <taxon>Pirellulales</taxon>
        <taxon>Pirellulaceae</taxon>
        <taxon>Blastopirellula</taxon>
    </lineage>
</organism>
<dbReference type="STRING" id="314230.DSM3645_04290"/>
<dbReference type="AlphaFoldDB" id="A4A2H3"/>
<dbReference type="OrthoDB" id="291953at2"/>
<evidence type="ECO:0000313" key="2">
    <source>
        <dbReference type="Proteomes" id="UP000004358"/>
    </source>
</evidence>
<evidence type="ECO:0000313" key="1">
    <source>
        <dbReference type="EMBL" id="EAQ77040.1"/>
    </source>
</evidence>
<protein>
    <submittedName>
        <fullName evidence="1">Uncharacterized protein</fullName>
    </submittedName>
</protein>
<dbReference type="EMBL" id="AANZ01000045">
    <property type="protein sequence ID" value="EAQ77040.1"/>
    <property type="molecule type" value="Genomic_DNA"/>
</dbReference>